<protein>
    <submittedName>
        <fullName evidence="2">Uncharacterized protein</fullName>
    </submittedName>
</protein>
<dbReference type="Proteomes" id="UP000434172">
    <property type="component" value="Unassembled WGS sequence"/>
</dbReference>
<gene>
    <name evidence="2" type="ORF">GQ607_000315</name>
</gene>
<dbReference type="PANTHER" id="PTHR35394">
    <property type="entry name" value="DUF3176 DOMAIN-CONTAINING PROTEIN"/>
    <property type="match status" value="1"/>
</dbReference>
<comment type="caution">
    <text evidence="2">The sequence shown here is derived from an EMBL/GenBank/DDBJ whole genome shotgun (WGS) entry which is preliminary data.</text>
</comment>
<feature type="transmembrane region" description="Helical" evidence="1">
    <location>
        <begin position="268"/>
        <end position="288"/>
    </location>
</feature>
<evidence type="ECO:0000313" key="3">
    <source>
        <dbReference type="Proteomes" id="UP000434172"/>
    </source>
</evidence>
<keyword evidence="1" id="KW-0812">Transmembrane</keyword>
<keyword evidence="3" id="KW-1185">Reference proteome</keyword>
<keyword evidence="1" id="KW-1133">Transmembrane helix</keyword>
<evidence type="ECO:0000256" key="1">
    <source>
        <dbReference type="SAM" id="Phobius"/>
    </source>
</evidence>
<organism evidence="2 3">
    <name type="scientific">Colletotrichum asianum</name>
    <dbReference type="NCBI Taxonomy" id="702518"/>
    <lineage>
        <taxon>Eukaryota</taxon>
        <taxon>Fungi</taxon>
        <taxon>Dikarya</taxon>
        <taxon>Ascomycota</taxon>
        <taxon>Pezizomycotina</taxon>
        <taxon>Sordariomycetes</taxon>
        <taxon>Hypocreomycetidae</taxon>
        <taxon>Glomerellales</taxon>
        <taxon>Glomerellaceae</taxon>
        <taxon>Colletotrichum</taxon>
        <taxon>Colletotrichum gloeosporioides species complex</taxon>
    </lineage>
</organism>
<evidence type="ECO:0000313" key="2">
    <source>
        <dbReference type="EMBL" id="KAF0332299.1"/>
    </source>
</evidence>
<name>A0A8H3WSF1_9PEZI</name>
<dbReference type="PANTHER" id="PTHR35394:SF5">
    <property type="entry name" value="DUF3176 DOMAIN-CONTAINING PROTEIN"/>
    <property type="match status" value="1"/>
</dbReference>
<sequence>MEYTGHEIKGQNLNIIEPNGLISDWSSAAEAPKTELAAQSTCNPGKTVSFRQLKTLIISFSMLRVSPLYLNNSQRWENSTVTAEECALYFCTNVYRSAVEQGVLREAVMGSYSNRNLDSYQIMEANLTRSRILNDYLNHSLYLEFEDTDLQLYISKEEYLSTTGVRQAGDLTFNITRETTYTMLSWFRNELSRRKALPSKELIYPFFLRLETQPPVIHALGTSPNLTKTFENVAARLTKWMRNRSLQTNPVIGESTEWVVLIRVNWKFLILPIGALLGGSIFCVLAIWETQNLRLPAWRGSSLATLAHGLDMDSRTMLREASDGTQVVTRARSLGVRFVDSEGGPELVHVPQETKET</sequence>
<proteinExistence type="predicted"/>
<dbReference type="EMBL" id="WOWK01000001">
    <property type="protein sequence ID" value="KAF0332299.1"/>
    <property type="molecule type" value="Genomic_DNA"/>
</dbReference>
<reference evidence="2 3" key="1">
    <citation type="submission" date="2019-12" db="EMBL/GenBank/DDBJ databases">
        <title>A genome sequence resource for the geographically widespread anthracnose pathogen Colletotrichum asianum.</title>
        <authorList>
            <person name="Meng Y."/>
        </authorList>
    </citation>
    <scope>NUCLEOTIDE SEQUENCE [LARGE SCALE GENOMIC DNA]</scope>
    <source>
        <strain evidence="2 3">ICMP 18580</strain>
    </source>
</reference>
<accession>A0A8H3WSF1</accession>
<dbReference type="OrthoDB" id="5242705at2759"/>
<dbReference type="AlphaFoldDB" id="A0A8H3WSF1"/>
<keyword evidence="1" id="KW-0472">Membrane</keyword>